<dbReference type="Proteomes" id="UP000008917">
    <property type="component" value="Chromosome"/>
</dbReference>
<keyword evidence="5" id="KW-0812">Transmembrane</keyword>
<evidence type="ECO:0000256" key="4">
    <source>
        <dbReference type="ARBA" id="ARBA00022519"/>
    </source>
</evidence>
<evidence type="ECO:0000256" key="8">
    <source>
        <dbReference type="ARBA" id="ARBA00023098"/>
    </source>
</evidence>
<evidence type="ECO:0000256" key="3">
    <source>
        <dbReference type="ARBA" id="ARBA00022475"/>
    </source>
</evidence>
<keyword evidence="6" id="KW-0442">Lipid degradation</keyword>
<evidence type="ECO:0000256" key="2">
    <source>
        <dbReference type="ARBA" id="ARBA00010358"/>
    </source>
</evidence>
<dbReference type="KEGG" id="vpe:Varpa_0198"/>
<keyword evidence="9" id="KW-0472">Membrane</keyword>
<dbReference type="EMBL" id="CP002417">
    <property type="protein sequence ID" value="ADU34420.1"/>
    <property type="molecule type" value="Genomic_DNA"/>
</dbReference>
<dbReference type="AlphaFoldDB" id="E6V0A6"/>
<dbReference type="InterPro" id="IPR004961">
    <property type="entry name" value="Lipase_chaperone"/>
</dbReference>
<dbReference type="GO" id="GO:0016042">
    <property type="term" value="P:lipid catabolic process"/>
    <property type="evidence" value="ECO:0007669"/>
    <property type="project" value="UniProtKB-KW"/>
</dbReference>
<name>E6V0A6_VARPE</name>
<evidence type="ECO:0000256" key="9">
    <source>
        <dbReference type="ARBA" id="ARBA00023136"/>
    </source>
</evidence>
<protein>
    <recommendedName>
        <fullName evidence="11">Lipase helper protein</fullName>
    </recommendedName>
    <alternativeName>
        <fullName evidence="12">Lipase modulator</fullName>
    </alternativeName>
</protein>
<comment type="similarity">
    <text evidence="2">Belongs to the lipase chaperone family.</text>
</comment>
<proteinExistence type="inferred from homology"/>
<accession>E6V0A6</accession>
<dbReference type="STRING" id="595537.Varpa_0198"/>
<keyword evidence="10" id="KW-0143">Chaperone</keyword>
<evidence type="ECO:0000313" key="13">
    <source>
        <dbReference type="EMBL" id="ADU34420.1"/>
    </source>
</evidence>
<comment type="subcellular location">
    <subcellularLocation>
        <location evidence="1">Cell inner membrane</location>
        <topology evidence="1">Single-pass membrane protein</topology>
        <orientation evidence="1">Periplasmic side</orientation>
    </subcellularLocation>
</comment>
<keyword evidence="3" id="KW-1003">Cell membrane</keyword>
<evidence type="ECO:0000256" key="5">
    <source>
        <dbReference type="ARBA" id="ARBA00022692"/>
    </source>
</evidence>
<gene>
    <name evidence="13" type="ordered locus">Varpa_0198</name>
</gene>
<keyword evidence="7" id="KW-1133">Transmembrane helix</keyword>
<evidence type="ECO:0000256" key="10">
    <source>
        <dbReference type="ARBA" id="ARBA00023186"/>
    </source>
</evidence>
<evidence type="ECO:0000256" key="7">
    <source>
        <dbReference type="ARBA" id="ARBA00022989"/>
    </source>
</evidence>
<dbReference type="Pfam" id="PF03280">
    <property type="entry name" value="Lipase_chap"/>
    <property type="match status" value="1"/>
</dbReference>
<dbReference type="HOGENOM" id="CLU_894137_0_0_4"/>
<evidence type="ECO:0000256" key="11">
    <source>
        <dbReference type="ARBA" id="ARBA00030948"/>
    </source>
</evidence>
<evidence type="ECO:0000256" key="1">
    <source>
        <dbReference type="ARBA" id="ARBA00004383"/>
    </source>
</evidence>
<evidence type="ECO:0000256" key="6">
    <source>
        <dbReference type="ARBA" id="ARBA00022963"/>
    </source>
</evidence>
<dbReference type="eggNOG" id="COG5380">
    <property type="taxonomic scope" value="Bacteria"/>
</dbReference>
<keyword evidence="4" id="KW-0997">Cell inner membrane</keyword>
<dbReference type="GO" id="GO:0051082">
    <property type="term" value="F:unfolded protein binding"/>
    <property type="evidence" value="ECO:0007669"/>
    <property type="project" value="InterPro"/>
</dbReference>
<dbReference type="GO" id="GO:0006457">
    <property type="term" value="P:protein folding"/>
    <property type="evidence" value="ECO:0007669"/>
    <property type="project" value="InterPro"/>
</dbReference>
<organism evidence="13 14">
    <name type="scientific">Variovorax paradoxus (strain EPS)</name>
    <dbReference type="NCBI Taxonomy" id="595537"/>
    <lineage>
        <taxon>Bacteria</taxon>
        <taxon>Pseudomonadati</taxon>
        <taxon>Pseudomonadota</taxon>
        <taxon>Betaproteobacteria</taxon>
        <taxon>Burkholderiales</taxon>
        <taxon>Comamonadaceae</taxon>
        <taxon>Variovorax</taxon>
    </lineage>
</organism>
<sequence>MAGAAVLAILAGWWLVDGLPPADAPETVVATSTITATAPGGAMPATAQPIGDARPAPDAMLNPSLILIFESALAEAQATGKAAFMAMAPALLAKRLPAELVARAMGLLERYIDMQEAMQALPPPEAGDPASLLKTIEARAEVRRRYFAPEEIEGLFGDEIRQDALMADKMAIARDANLTPGEREAAAKRSEEALLTPEQREQRRAFTAQVDVQRQTDAMDARGASAQERFAERSTAYGYEAARQLAALDQENQDWNSRLDQYANAPPDQQAQLRESLFNERERLRLSGALALRSARPVPTAAGRTPGRSPS</sequence>
<evidence type="ECO:0000313" key="14">
    <source>
        <dbReference type="Proteomes" id="UP000008917"/>
    </source>
</evidence>
<dbReference type="SUPFAM" id="SSF158855">
    <property type="entry name" value="Lipase chaperone-like"/>
    <property type="match status" value="1"/>
</dbReference>
<keyword evidence="8" id="KW-0443">Lipid metabolism</keyword>
<reference evidence="13 14" key="2">
    <citation type="journal article" date="2013" name="Genome Announc.">
        <title>Genome of the Root-Associated Plant Growth-Promoting Bacterium Variovorax paradoxus Strain EPS.</title>
        <authorList>
            <person name="Han J.I."/>
            <person name="Spain J.C."/>
            <person name="Leadbetter J.R."/>
            <person name="Ovchinnikova G."/>
            <person name="Goodwin L.A."/>
            <person name="Han C.S."/>
            <person name="Woyke T."/>
            <person name="Davenport K.W."/>
            <person name="Orwin P.M."/>
        </authorList>
    </citation>
    <scope>NUCLEOTIDE SEQUENCE [LARGE SCALE GENOMIC DNA]</scope>
    <source>
        <strain evidence="13 14">EPS</strain>
    </source>
</reference>
<evidence type="ECO:0000256" key="12">
    <source>
        <dbReference type="ARBA" id="ARBA00031542"/>
    </source>
</evidence>
<reference evidence="14" key="1">
    <citation type="submission" date="2010-12" db="EMBL/GenBank/DDBJ databases">
        <title>Complete sequence of Variovorax paradoxus EPS.</title>
        <authorList>
            <consortium name="US DOE Joint Genome Institute"/>
            <person name="Lucas S."/>
            <person name="Copeland A."/>
            <person name="Lapidus A."/>
            <person name="Cheng J.-F."/>
            <person name="Goodwin L."/>
            <person name="Pitluck S."/>
            <person name="Teshima H."/>
            <person name="Detter J.C."/>
            <person name="Han C."/>
            <person name="Tapia R."/>
            <person name="Land M."/>
            <person name="Hauser L."/>
            <person name="Kyrpides N."/>
            <person name="Ivanova N."/>
            <person name="Ovchinnikova G."/>
            <person name="Orwin P."/>
            <person name="Han J.-I.G."/>
            <person name="Woyke T."/>
        </authorList>
    </citation>
    <scope>NUCLEOTIDE SEQUENCE [LARGE SCALE GENOMIC DNA]</scope>
    <source>
        <strain evidence="14">EPS</strain>
    </source>
</reference>
<dbReference type="GO" id="GO:0005886">
    <property type="term" value="C:plasma membrane"/>
    <property type="evidence" value="ECO:0007669"/>
    <property type="project" value="UniProtKB-SubCell"/>
</dbReference>